<name>A0A0F9FAF3_9ZZZZ</name>
<accession>A0A0F9FAF3</accession>
<dbReference type="AlphaFoldDB" id="A0A0F9FAF3"/>
<gene>
    <name evidence="1" type="ORF">LCGC14_2329040</name>
</gene>
<reference evidence="1" key="1">
    <citation type="journal article" date="2015" name="Nature">
        <title>Complex archaea that bridge the gap between prokaryotes and eukaryotes.</title>
        <authorList>
            <person name="Spang A."/>
            <person name="Saw J.H."/>
            <person name="Jorgensen S.L."/>
            <person name="Zaremba-Niedzwiedzka K."/>
            <person name="Martijn J."/>
            <person name="Lind A.E."/>
            <person name="van Eijk R."/>
            <person name="Schleper C."/>
            <person name="Guy L."/>
            <person name="Ettema T.J."/>
        </authorList>
    </citation>
    <scope>NUCLEOTIDE SEQUENCE</scope>
</reference>
<comment type="caution">
    <text evidence="1">The sequence shown here is derived from an EMBL/GenBank/DDBJ whole genome shotgun (WGS) entry which is preliminary data.</text>
</comment>
<proteinExistence type="predicted"/>
<organism evidence="1">
    <name type="scientific">marine sediment metagenome</name>
    <dbReference type="NCBI Taxonomy" id="412755"/>
    <lineage>
        <taxon>unclassified sequences</taxon>
        <taxon>metagenomes</taxon>
        <taxon>ecological metagenomes</taxon>
    </lineage>
</organism>
<evidence type="ECO:0000313" key="1">
    <source>
        <dbReference type="EMBL" id="KKL48087.1"/>
    </source>
</evidence>
<protein>
    <submittedName>
        <fullName evidence="1">Uncharacterized protein</fullName>
    </submittedName>
</protein>
<dbReference type="EMBL" id="LAZR01033433">
    <property type="protein sequence ID" value="KKL48087.1"/>
    <property type="molecule type" value="Genomic_DNA"/>
</dbReference>
<sequence length="77" mass="8976">MEKTIKVFEDAGYGWGKVLISELKSLGVEKQISSCSYMNGNYAYLEEDRDFGTYIRKLRDSNPNITLKFNYINHEDQ</sequence>